<accession>K0T285</accession>
<dbReference type="AlphaFoldDB" id="K0T285"/>
<gene>
    <name evidence="2" type="ORF">THAOC_07322</name>
</gene>
<comment type="caution">
    <text evidence="2">The sequence shown here is derived from an EMBL/GenBank/DDBJ whole genome shotgun (WGS) entry which is preliminary data.</text>
</comment>
<protein>
    <submittedName>
        <fullName evidence="2">Uncharacterized protein</fullName>
    </submittedName>
</protein>
<evidence type="ECO:0000313" key="3">
    <source>
        <dbReference type="Proteomes" id="UP000266841"/>
    </source>
</evidence>
<sequence length="100" mass="10927">MHKQSTHCETSPSPNTKLITTVSPSEADDDLANAPESKPSARTLRCNMLGIYQEEEGKQAQAESLADFPQPEGAVGPRMRQASWLWPSKKSKTAVQELSS</sequence>
<dbReference type="EMBL" id="AGNL01007459">
    <property type="protein sequence ID" value="EJK71259.1"/>
    <property type="molecule type" value="Genomic_DNA"/>
</dbReference>
<proteinExistence type="predicted"/>
<feature type="region of interest" description="Disordered" evidence="1">
    <location>
        <begin position="1"/>
        <end position="39"/>
    </location>
</feature>
<name>K0T285_THAOC</name>
<organism evidence="2 3">
    <name type="scientific">Thalassiosira oceanica</name>
    <name type="common">Marine diatom</name>
    <dbReference type="NCBI Taxonomy" id="159749"/>
    <lineage>
        <taxon>Eukaryota</taxon>
        <taxon>Sar</taxon>
        <taxon>Stramenopiles</taxon>
        <taxon>Ochrophyta</taxon>
        <taxon>Bacillariophyta</taxon>
        <taxon>Coscinodiscophyceae</taxon>
        <taxon>Thalassiosirophycidae</taxon>
        <taxon>Thalassiosirales</taxon>
        <taxon>Thalassiosiraceae</taxon>
        <taxon>Thalassiosira</taxon>
    </lineage>
</organism>
<feature type="compositionally biased region" description="Polar residues" evidence="1">
    <location>
        <begin position="7"/>
        <end position="24"/>
    </location>
</feature>
<keyword evidence="3" id="KW-1185">Reference proteome</keyword>
<evidence type="ECO:0000256" key="1">
    <source>
        <dbReference type="SAM" id="MobiDB-lite"/>
    </source>
</evidence>
<dbReference type="Proteomes" id="UP000266841">
    <property type="component" value="Unassembled WGS sequence"/>
</dbReference>
<reference evidence="2 3" key="1">
    <citation type="journal article" date="2012" name="Genome Biol.">
        <title>Genome and low-iron response of an oceanic diatom adapted to chronic iron limitation.</title>
        <authorList>
            <person name="Lommer M."/>
            <person name="Specht M."/>
            <person name="Roy A.S."/>
            <person name="Kraemer L."/>
            <person name="Andreson R."/>
            <person name="Gutowska M.A."/>
            <person name="Wolf J."/>
            <person name="Bergner S.V."/>
            <person name="Schilhabel M.B."/>
            <person name="Klostermeier U.C."/>
            <person name="Beiko R.G."/>
            <person name="Rosenstiel P."/>
            <person name="Hippler M."/>
            <person name="Laroche J."/>
        </authorList>
    </citation>
    <scope>NUCLEOTIDE SEQUENCE [LARGE SCALE GENOMIC DNA]</scope>
    <source>
        <strain evidence="2 3">CCMP1005</strain>
    </source>
</reference>
<evidence type="ECO:0000313" key="2">
    <source>
        <dbReference type="EMBL" id="EJK71259.1"/>
    </source>
</evidence>